<proteinExistence type="predicted"/>
<sequence length="216" mass="24029">MVQEVVLIVDDLVSPPSISQCRICHEEEEEDGSSSKRLETPCACSGTVKKFESGYTIPKKARLADVAVTIRESLEVPRQGDEMHNTRLLALVAAEGETLDPDYAECSSASDRSASCCRSVALVFTILLLVRHLASLLTGGTDHYAFAVFTLLLLRAGGVLLPLYIMMRTIEAVRRRQRQHQQYYASTSSLEDAEEGDDDDEDDDNEEIEHTVQRHQ</sequence>
<evidence type="ECO:0000313" key="1">
    <source>
        <dbReference type="EMBL" id="KAJ8636330.1"/>
    </source>
</evidence>
<accession>A0ACC2LS92</accession>
<keyword evidence="2" id="KW-1185">Reference proteome</keyword>
<dbReference type="EMBL" id="CM056811">
    <property type="protein sequence ID" value="KAJ8636330.1"/>
    <property type="molecule type" value="Genomic_DNA"/>
</dbReference>
<comment type="caution">
    <text evidence="1">The sequence shown here is derived from an EMBL/GenBank/DDBJ whole genome shotgun (WGS) entry which is preliminary data.</text>
</comment>
<dbReference type="Proteomes" id="UP001234297">
    <property type="component" value="Chromosome 3"/>
</dbReference>
<organism evidence="1 2">
    <name type="scientific">Persea americana</name>
    <name type="common">Avocado</name>
    <dbReference type="NCBI Taxonomy" id="3435"/>
    <lineage>
        <taxon>Eukaryota</taxon>
        <taxon>Viridiplantae</taxon>
        <taxon>Streptophyta</taxon>
        <taxon>Embryophyta</taxon>
        <taxon>Tracheophyta</taxon>
        <taxon>Spermatophyta</taxon>
        <taxon>Magnoliopsida</taxon>
        <taxon>Magnoliidae</taxon>
        <taxon>Laurales</taxon>
        <taxon>Lauraceae</taxon>
        <taxon>Persea</taxon>
    </lineage>
</organism>
<name>A0ACC2LS92_PERAE</name>
<gene>
    <name evidence="1" type="ORF">MRB53_010597</name>
</gene>
<evidence type="ECO:0000313" key="2">
    <source>
        <dbReference type="Proteomes" id="UP001234297"/>
    </source>
</evidence>
<reference evidence="1 2" key="1">
    <citation type="journal article" date="2022" name="Hortic Res">
        <title>A haplotype resolved chromosomal level avocado genome allows analysis of novel avocado genes.</title>
        <authorList>
            <person name="Nath O."/>
            <person name="Fletcher S.J."/>
            <person name="Hayward A."/>
            <person name="Shaw L.M."/>
            <person name="Masouleh A.K."/>
            <person name="Furtado A."/>
            <person name="Henry R.J."/>
            <person name="Mitter N."/>
        </authorList>
    </citation>
    <scope>NUCLEOTIDE SEQUENCE [LARGE SCALE GENOMIC DNA]</scope>
    <source>
        <strain evidence="2">cv. Hass</strain>
    </source>
</reference>
<protein>
    <submittedName>
        <fullName evidence="1">Uncharacterized protein</fullName>
    </submittedName>
</protein>